<dbReference type="InterPro" id="IPR015928">
    <property type="entry name" value="Aconitase/3IPM_dehydase_swvl"/>
</dbReference>
<dbReference type="Gene3D" id="3.20.19.10">
    <property type="entry name" value="Aconitase, domain 4"/>
    <property type="match status" value="1"/>
</dbReference>
<dbReference type="Pfam" id="PF00694">
    <property type="entry name" value="Aconitase_C"/>
    <property type="match status" value="1"/>
</dbReference>
<reference evidence="2 3" key="1">
    <citation type="journal article" date="2013" name="Genome Biol.">
        <title>Draft genome of the mountain pine beetle, Dendroctonus ponderosae Hopkins, a major forest pest.</title>
        <authorList>
            <person name="Keeling C.I."/>
            <person name="Yuen M.M."/>
            <person name="Liao N.Y."/>
            <person name="Docking T.R."/>
            <person name="Chan S.K."/>
            <person name="Taylor G.A."/>
            <person name="Palmquist D.L."/>
            <person name="Jackman S.D."/>
            <person name="Nguyen A."/>
            <person name="Li M."/>
            <person name="Henderson H."/>
            <person name="Janes J.K."/>
            <person name="Zhao Y."/>
            <person name="Pandoh P."/>
            <person name="Moore R."/>
            <person name="Sperling F.A."/>
            <person name="Huber D.P."/>
            <person name="Birol I."/>
            <person name="Jones S.J."/>
            <person name="Bohlmann J."/>
        </authorList>
    </citation>
    <scope>NUCLEOTIDE SEQUENCE</scope>
</reference>
<evidence type="ECO:0000313" key="3">
    <source>
        <dbReference type="Proteomes" id="UP000030742"/>
    </source>
</evidence>
<proteinExistence type="predicted"/>
<accession>U4U2S5</accession>
<dbReference type="STRING" id="77166.U4U2S5"/>
<evidence type="ECO:0000313" key="2">
    <source>
        <dbReference type="EMBL" id="ERL87332.1"/>
    </source>
</evidence>
<organism evidence="2 3">
    <name type="scientific">Dendroctonus ponderosae</name>
    <name type="common">Mountain pine beetle</name>
    <dbReference type="NCBI Taxonomy" id="77166"/>
    <lineage>
        <taxon>Eukaryota</taxon>
        <taxon>Metazoa</taxon>
        <taxon>Ecdysozoa</taxon>
        <taxon>Arthropoda</taxon>
        <taxon>Hexapoda</taxon>
        <taxon>Insecta</taxon>
        <taxon>Pterygota</taxon>
        <taxon>Neoptera</taxon>
        <taxon>Endopterygota</taxon>
        <taxon>Coleoptera</taxon>
        <taxon>Polyphaga</taxon>
        <taxon>Cucujiformia</taxon>
        <taxon>Curculionidae</taxon>
        <taxon>Scolytinae</taxon>
        <taxon>Dendroctonus</taxon>
    </lineage>
</organism>
<evidence type="ECO:0000259" key="1">
    <source>
        <dbReference type="Pfam" id="PF00694"/>
    </source>
</evidence>
<dbReference type="OrthoDB" id="2279155at2759"/>
<dbReference type="EMBL" id="KB631937">
    <property type="protein sequence ID" value="ERL87332.1"/>
    <property type="molecule type" value="Genomic_DNA"/>
</dbReference>
<gene>
    <name evidence="2" type="ORF">D910_04727</name>
</gene>
<dbReference type="InterPro" id="IPR000573">
    <property type="entry name" value="AconitaseA/IPMdHydase_ssu_swvl"/>
</dbReference>
<feature type="non-terminal residue" evidence="2">
    <location>
        <position position="139"/>
    </location>
</feature>
<protein>
    <recommendedName>
        <fullName evidence="1">Aconitase A/isopropylmalate dehydratase small subunit swivel domain-containing protein</fullName>
    </recommendedName>
</protein>
<feature type="domain" description="Aconitase A/isopropylmalate dehydratase small subunit swivel" evidence="1">
    <location>
        <begin position="42"/>
        <end position="138"/>
    </location>
</feature>
<name>U4U2S5_DENPD</name>
<dbReference type="PANTHER" id="PTHR11670">
    <property type="entry name" value="ACONITASE/IRON-RESPONSIVE ELEMENT FAMILY MEMBER"/>
    <property type="match status" value="1"/>
</dbReference>
<dbReference type="Proteomes" id="UP000030742">
    <property type="component" value="Unassembled WGS sequence"/>
</dbReference>
<dbReference type="InterPro" id="IPR006249">
    <property type="entry name" value="Aconitase/IRP2"/>
</dbReference>
<sequence length="139" mass="15234">MTRELPRIQALVGAKVLLFLGDSVTTDHISPAGSIGRTSPAARFLALRGLTPREFNSYGSRRGNDAIMARGTFANIRLVNKFMSKPGPKTIYLPTNEEMDVFDCAQRYINQQTPLIIIAGKDYGSGSSRDWAAKGPFLL</sequence>
<dbReference type="SUPFAM" id="SSF52016">
    <property type="entry name" value="LeuD/IlvD-like"/>
    <property type="match status" value="1"/>
</dbReference>
<dbReference type="AlphaFoldDB" id="U4U2S5"/>